<accession>A0A9P6IMM0</accession>
<keyword evidence="3" id="KW-1185">Reference proteome</keyword>
<dbReference type="PANTHER" id="PTHR42673">
    <property type="entry name" value="MALEYLACETOACETATE ISOMERASE"/>
    <property type="match status" value="1"/>
</dbReference>
<dbReference type="Proteomes" id="UP000749646">
    <property type="component" value="Unassembled WGS sequence"/>
</dbReference>
<dbReference type="Gene3D" id="1.20.1050.10">
    <property type="match status" value="1"/>
</dbReference>
<dbReference type="GO" id="GO:0006559">
    <property type="term" value="P:L-phenylalanine catabolic process"/>
    <property type="evidence" value="ECO:0007669"/>
    <property type="project" value="TreeGrafter"/>
</dbReference>
<gene>
    <name evidence="2" type="ORF">BGZ65_003711</name>
</gene>
<dbReference type="GO" id="GO:0004364">
    <property type="term" value="F:glutathione transferase activity"/>
    <property type="evidence" value="ECO:0007669"/>
    <property type="project" value="TreeGrafter"/>
</dbReference>
<dbReference type="PANTHER" id="PTHR42673:SF4">
    <property type="entry name" value="MALEYLACETOACETATE ISOMERASE"/>
    <property type="match status" value="1"/>
</dbReference>
<name>A0A9P6IMM0_9FUNG</name>
<proteinExistence type="predicted"/>
<evidence type="ECO:0000313" key="3">
    <source>
        <dbReference type="Proteomes" id="UP000749646"/>
    </source>
</evidence>
<dbReference type="InterPro" id="IPR054416">
    <property type="entry name" value="GST_UstS-like_C"/>
</dbReference>
<dbReference type="Pfam" id="PF13417">
    <property type="entry name" value="GST_N_3"/>
    <property type="match status" value="1"/>
</dbReference>
<dbReference type="SUPFAM" id="SSF52833">
    <property type="entry name" value="Thioredoxin-like"/>
    <property type="match status" value="1"/>
</dbReference>
<sequence length="181" mass="20893">MTGTLRLFELVDSKTRTISFSPAVWRAKFALNYKKIPYELVSLTFLEVPTKIPAACSNLTAPTVPALQLEDGQGLLDSLAIAEYLEKNYPDRPLLFGKTPSEKKLQLFYQSYLQDKLHPAIQRLVYQGMYDMQDSENAHYFRTSREKSSGKPYQEIPGDRNENLREIKTNLKIIHLQVHIW</sequence>
<comment type="caution">
    <text evidence="2">The sequence shown here is derived from an EMBL/GenBank/DDBJ whole genome shotgun (WGS) entry which is preliminary data.</text>
</comment>
<dbReference type="GO" id="GO:0016034">
    <property type="term" value="F:maleylacetoacetate isomerase activity"/>
    <property type="evidence" value="ECO:0007669"/>
    <property type="project" value="TreeGrafter"/>
</dbReference>
<reference evidence="2" key="1">
    <citation type="journal article" date="2020" name="Fungal Divers.">
        <title>Resolving the Mortierellaceae phylogeny through synthesis of multi-gene phylogenetics and phylogenomics.</title>
        <authorList>
            <person name="Vandepol N."/>
            <person name="Liber J."/>
            <person name="Desiro A."/>
            <person name="Na H."/>
            <person name="Kennedy M."/>
            <person name="Barry K."/>
            <person name="Grigoriev I.V."/>
            <person name="Miller A.N."/>
            <person name="O'Donnell K."/>
            <person name="Stajich J.E."/>
            <person name="Bonito G."/>
        </authorList>
    </citation>
    <scope>NUCLEOTIDE SEQUENCE</scope>
    <source>
        <strain evidence="2">MES-2147</strain>
    </source>
</reference>
<dbReference type="PROSITE" id="PS50404">
    <property type="entry name" value="GST_NTER"/>
    <property type="match status" value="1"/>
</dbReference>
<evidence type="ECO:0000313" key="2">
    <source>
        <dbReference type="EMBL" id="KAF9934555.1"/>
    </source>
</evidence>
<evidence type="ECO:0000259" key="1">
    <source>
        <dbReference type="PROSITE" id="PS50404"/>
    </source>
</evidence>
<dbReference type="OrthoDB" id="4951845at2759"/>
<organism evidence="2 3">
    <name type="scientific">Modicella reniformis</name>
    <dbReference type="NCBI Taxonomy" id="1440133"/>
    <lineage>
        <taxon>Eukaryota</taxon>
        <taxon>Fungi</taxon>
        <taxon>Fungi incertae sedis</taxon>
        <taxon>Mucoromycota</taxon>
        <taxon>Mortierellomycotina</taxon>
        <taxon>Mortierellomycetes</taxon>
        <taxon>Mortierellales</taxon>
        <taxon>Mortierellaceae</taxon>
        <taxon>Modicella</taxon>
    </lineage>
</organism>
<dbReference type="AlphaFoldDB" id="A0A9P6IMM0"/>
<dbReference type="GO" id="GO:0006749">
    <property type="term" value="P:glutathione metabolic process"/>
    <property type="evidence" value="ECO:0007669"/>
    <property type="project" value="TreeGrafter"/>
</dbReference>
<dbReference type="EMBL" id="JAAAHW010009912">
    <property type="protein sequence ID" value="KAF9934555.1"/>
    <property type="molecule type" value="Genomic_DNA"/>
</dbReference>
<dbReference type="InterPro" id="IPR036249">
    <property type="entry name" value="Thioredoxin-like_sf"/>
</dbReference>
<dbReference type="InterPro" id="IPR004045">
    <property type="entry name" value="Glutathione_S-Trfase_N"/>
</dbReference>
<protein>
    <recommendedName>
        <fullName evidence="1">GST N-terminal domain-containing protein</fullName>
    </recommendedName>
</protein>
<dbReference type="Pfam" id="PF22041">
    <property type="entry name" value="GST_C_7"/>
    <property type="match status" value="1"/>
</dbReference>
<dbReference type="Gene3D" id="3.40.30.10">
    <property type="entry name" value="Glutaredoxin"/>
    <property type="match status" value="1"/>
</dbReference>
<feature type="domain" description="GST N-terminal" evidence="1">
    <location>
        <begin position="11"/>
        <end position="93"/>
    </location>
</feature>